<reference evidence="1 2" key="2">
    <citation type="journal article" date="2018" name="Plant J.">
        <title>The Physcomitrella patens chromosome-scale assembly reveals moss genome structure and evolution.</title>
        <authorList>
            <person name="Lang D."/>
            <person name="Ullrich K.K."/>
            <person name="Murat F."/>
            <person name="Fuchs J."/>
            <person name="Jenkins J."/>
            <person name="Haas F.B."/>
            <person name="Piednoel M."/>
            <person name="Gundlach H."/>
            <person name="Van Bel M."/>
            <person name="Meyberg R."/>
            <person name="Vives C."/>
            <person name="Morata J."/>
            <person name="Symeonidi A."/>
            <person name="Hiss M."/>
            <person name="Muchero W."/>
            <person name="Kamisugi Y."/>
            <person name="Saleh O."/>
            <person name="Blanc G."/>
            <person name="Decker E.L."/>
            <person name="van Gessel N."/>
            <person name="Grimwood J."/>
            <person name="Hayes R.D."/>
            <person name="Graham S.W."/>
            <person name="Gunter L.E."/>
            <person name="McDaniel S.F."/>
            <person name="Hoernstein S.N.W."/>
            <person name="Larsson A."/>
            <person name="Li F.W."/>
            <person name="Perroud P.F."/>
            <person name="Phillips J."/>
            <person name="Ranjan P."/>
            <person name="Rokshar D.S."/>
            <person name="Rothfels C.J."/>
            <person name="Schneider L."/>
            <person name="Shu S."/>
            <person name="Stevenson D.W."/>
            <person name="Thummler F."/>
            <person name="Tillich M."/>
            <person name="Villarreal Aguilar J.C."/>
            <person name="Widiez T."/>
            <person name="Wong G.K."/>
            <person name="Wymore A."/>
            <person name="Zhang Y."/>
            <person name="Zimmer A.D."/>
            <person name="Quatrano R.S."/>
            <person name="Mayer K.F.X."/>
            <person name="Goodstein D."/>
            <person name="Casacuberta J.M."/>
            <person name="Vandepoele K."/>
            <person name="Reski R."/>
            <person name="Cuming A.C."/>
            <person name="Tuskan G.A."/>
            <person name="Maumus F."/>
            <person name="Salse J."/>
            <person name="Schmutz J."/>
            <person name="Rensing S.A."/>
        </authorList>
    </citation>
    <scope>NUCLEOTIDE SEQUENCE [LARGE SCALE GENOMIC DNA]</scope>
    <source>
        <strain evidence="1 2">cv. Gransden 2004</strain>
    </source>
</reference>
<evidence type="ECO:0000313" key="1">
    <source>
        <dbReference type="EnsemblPlants" id="Pp3c18_15930V3.1"/>
    </source>
</evidence>
<protein>
    <submittedName>
        <fullName evidence="1">Uncharacterized protein</fullName>
    </submittedName>
</protein>
<dbReference type="InParanoid" id="A0A7I4BJV6"/>
<accession>A0A7I4BJV6</accession>
<dbReference type="Proteomes" id="UP000006727">
    <property type="component" value="Chromosome 18"/>
</dbReference>
<dbReference type="Gramene" id="Pp3c18_15930V3.1">
    <property type="protein sequence ID" value="Pp3c18_15930V3.1"/>
    <property type="gene ID" value="Pp3c18_15930"/>
</dbReference>
<sequence length="100" mass="11535">MQIPMKAFSRFRVDAGRISSGPQTLNLEVTTLGILIFARLLHLFDNAFLVLDFIQKWSWTFPRLQLVVSVAFVLGTIKKELFRSSAILTRHFFRAAHEQI</sequence>
<name>A0A7I4BJV6_PHYPA</name>
<dbReference type="EnsemblPlants" id="Pp3c18_15930V3.1">
    <property type="protein sequence ID" value="Pp3c18_15930V3.1"/>
    <property type="gene ID" value="Pp3c18_15930"/>
</dbReference>
<proteinExistence type="predicted"/>
<reference evidence="1" key="3">
    <citation type="submission" date="2020-12" db="UniProtKB">
        <authorList>
            <consortium name="EnsemblPlants"/>
        </authorList>
    </citation>
    <scope>IDENTIFICATION</scope>
</reference>
<evidence type="ECO:0000313" key="2">
    <source>
        <dbReference type="Proteomes" id="UP000006727"/>
    </source>
</evidence>
<organism evidence="1 2">
    <name type="scientific">Physcomitrium patens</name>
    <name type="common">Spreading-leaved earth moss</name>
    <name type="synonym">Physcomitrella patens</name>
    <dbReference type="NCBI Taxonomy" id="3218"/>
    <lineage>
        <taxon>Eukaryota</taxon>
        <taxon>Viridiplantae</taxon>
        <taxon>Streptophyta</taxon>
        <taxon>Embryophyta</taxon>
        <taxon>Bryophyta</taxon>
        <taxon>Bryophytina</taxon>
        <taxon>Bryopsida</taxon>
        <taxon>Funariidae</taxon>
        <taxon>Funariales</taxon>
        <taxon>Funariaceae</taxon>
        <taxon>Physcomitrium</taxon>
    </lineage>
</organism>
<keyword evidence="2" id="KW-1185">Reference proteome</keyword>
<dbReference type="AlphaFoldDB" id="A0A7I4BJV6"/>
<reference evidence="1 2" key="1">
    <citation type="journal article" date="2008" name="Science">
        <title>The Physcomitrella genome reveals evolutionary insights into the conquest of land by plants.</title>
        <authorList>
            <person name="Rensing S."/>
            <person name="Lang D."/>
            <person name="Zimmer A."/>
            <person name="Terry A."/>
            <person name="Salamov A."/>
            <person name="Shapiro H."/>
            <person name="Nishiyama T."/>
            <person name="Perroud P.-F."/>
            <person name="Lindquist E."/>
            <person name="Kamisugi Y."/>
            <person name="Tanahashi T."/>
            <person name="Sakakibara K."/>
            <person name="Fujita T."/>
            <person name="Oishi K."/>
            <person name="Shin-I T."/>
            <person name="Kuroki Y."/>
            <person name="Toyoda A."/>
            <person name="Suzuki Y."/>
            <person name="Hashimoto A."/>
            <person name="Yamaguchi K."/>
            <person name="Sugano A."/>
            <person name="Kohara Y."/>
            <person name="Fujiyama A."/>
            <person name="Anterola A."/>
            <person name="Aoki S."/>
            <person name="Ashton N."/>
            <person name="Barbazuk W.B."/>
            <person name="Barker E."/>
            <person name="Bennetzen J."/>
            <person name="Bezanilla M."/>
            <person name="Blankenship R."/>
            <person name="Cho S.H."/>
            <person name="Dutcher S."/>
            <person name="Estelle M."/>
            <person name="Fawcett J.A."/>
            <person name="Gundlach H."/>
            <person name="Hanada K."/>
            <person name="Heyl A."/>
            <person name="Hicks K.A."/>
            <person name="Hugh J."/>
            <person name="Lohr M."/>
            <person name="Mayer K."/>
            <person name="Melkozernov A."/>
            <person name="Murata T."/>
            <person name="Nelson D."/>
            <person name="Pils B."/>
            <person name="Prigge M."/>
            <person name="Reiss B."/>
            <person name="Renner T."/>
            <person name="Rombauts S."/>
            <person name="Rushton P."/>
            <person name="Sanderfoot A."/>
            <person name="Schween G."/>
            <person name="Shiu S.-H."/>
            <person name="Stueber K."/>
            <person name="Theodoulou F.L."/>
            <person name="Tu H."/>
            <person name="Van de Peer Y."/>
            <person name="Verrier P.J."/>
            <person name="Waters E."/>
            <person name="Wood A."/>
            <person name="Yang L."/>
            <person name="Cove D."/>
            <person name="Cuming A."/>
            <person name="Hasebe M."/>
            <person name="Lucas S."/>
            <person name="Mishler D.B."/>
            <person name="Reski R."/>
            <person name="Grigoriev I."/>
            <person name="Quatrano R.S."/>
            <person name="Boore J.L."/>
        </authorList>
    </citation>
    <scope>NUCLEOTIDE SEQUENCE [LARGE SCALE GENOMIC DNA]</scope>
    <source>
        <strain evidence="1 2">cv. Gransden 2004</strain>
    </source>
</reference>
<dbReference type="EMBL" id="ABEU02000018">
    <property type="status" value="NOT_ANNOTATED_CDS"/>
    <property type="molecule type" value="Genomic_DNA"/>
</dbReference>